<keyword evidence="2" id="KW-1185">Reference proteome</keyword>
<dbReference type="Gene3D" id="1.10.600.10">
    <property type="entry name" value="Farnesyl Diphosphate Synthase"/>
    <property type="match status" value="1"/>
</dbReference>
<dbReference type="STRING" id="1122213.GCA_000423365_02499"/>
<reference evidence="1 2" key="1">
    <citation type="submission" date="2017-05" db="EMBL/GenBank/DDBJ databases">
        <title>Genome Analysis of Maritalea myrionectae HL2708#5.</title>
        <authorList>
            <consortium name="Cotde Inc.-PKNU"/>
            <person name="Jang D."/>
            <person name="Oh H.-M."/>
        </authorList>
    </citation>
    <scope>NUCLEOTIDE SEQUENCE [LARGE SCALE GENOMIC DNA]</scope>
    <source>
        <strain evidence="1 2">HL2708#5</strain>
    </source>
</reference>
<evidence type="ECO:0000313" key="2">
    <source>
        <dbReference type="Proteomes" id="UP000258927"/>
    </source>
</evidence>
<dbReference type="EMBL" id="CP021330">
    <property type="protein sequence ID" value="AVX04699.1"/>
    <property type="molecule type" value="Genomic_DNA"/>
</dbReference>
<dbReference type="InterPro" id="IPR002060">
    <property type="entry name" value="Squ/phyt_synthse"/>
</dbReference>
<dbReference type="Pfam" id="PF00494">
    <property type="entry name" value="SQS_PSY"/>
    <property type="match status" value="1"/>
</dbReference>
<sequence length="287" mass="32549">MSQRAQNEDEAAIISAQLRELDRDAYLASLVLPQHARLPIQTLHTFAAELAAIRHRVSEPMPGEIRLQFWRDALEGERHGDVESNPLANALFSAIEKYKLSTVPLLRMVAARRFDLYQDPMPDQNQFEGYAGEVASIIFQYAAQICVGEQDAPEQFNDAAGHLGVAQTYVRALYSFEYDRRRAQVFLPVNVFTAFGLKDNDIFAGKPEEEILQALQSCAEHARDHLDKANKAIKALPSAAKPAFGVWPFIDSDLTRMQHALDKGEWLAVKMSDWRKILRLMRWGLRK</sequence>
<dbReference type="KEGG" id="mmyr:MXMO3_02180"/>
<accession>A0A2R4MFP6</accession>
<dbReference type="Proteomes" id="UP000258927">
    <property type="component" value="Chromosome"/>
</dbReference>
<dbReference type="InterPro" id="IPR008949">
    <property type="entry name" value="Isoprenoid_synthase_dom_sf"/>
</dbReference>
<dbReference type="AlphaFoldDB" id="A0A2R4MFP6"/>
<name>A0A2R4MFP6_9HYPH</name>
<dbReference type="PANTHER" id="PTHR31480">
    <property type="entry name" value="BIFUNCTIONAL LYCOPENE CYCLASE/PHYTOENE SYNTHASE"/>
    <property type="match status" value="1"/>
</dbReference>
<protein>
    <submittedName>
        <fullName evidence="1">15-cis-phytoene synthase</fullName>
    </submittedName>
</protein>
<dbReference type="RefSeq" id="WP_117395870.1">
    <property type="nucleotide sequence ID" value="NZ_CP021330.1"/>
</dbReference>
<evidence type="ECO:0000313" key="1">
    <source>
        <dbReference type="EMBL" id="AVX04699.1"/>
    </source>
</evidence>
<dbReference type="SUPFAM" id="SSF48576">
    <property type="entry name" value="Terpenoid synthases"/>
    <property type="match status" value="1"/>
</dbReference>
<organism evidence="1 2">
    <name type="scientific">Maritalea myrionectae</name>
    <dbReference type="NCBI Taxonomy" id="454601"/>
    <lineage>
        <taxon>Bacteria</taxon>
        <taxon>Pseudomonadati</taxon>
        <taxon>Pseudomonadota</taxon>
        <taxon>Alphaproteobacteria</taxon>
        <taxon>Hyphomicrobiales</taxon>
        <taxon>Devosiaceae</taxon>
        <taxon>Maritalea</taxon>
    </lineage>
</organism>
<dbReference type="GO" id="GO:0016765">
    <property type="term" value="F:transferase activity, transferring alkyl or aryl (other than methyl) groups"/>
    <property type="evidence" value="ECO:0007669"/>
    <property type="project" value="UniProtKB-ARBA"/>
</dbReference>
<proteinExistence type="predicted"/>
<gene>
    <name evidence="1" type="ORF">MXMO3_02180</name>
</gene>